<dbReference type="VEuPathDB" id="FungiDB:SCODWIG_02549"/>
<name>A0A376B7Y0_9ASCO</name>
<sequence>MLKFGKKSGALLTQILFNNTKLNKNNHYIKTIISLKRYFRIITGPLASDNLNINSIDKDKKKKIILDNFKNNDTTGINTDHSDSLADIYYLQGDSTPDTLIRRGNFLHTTTAARQLDTMKLYNELRANNFTPLQSKTIIKMLIDTLNTQFYSIYNYKYVRSMELVNLKYSYQKISNDLKFEIKNLQDSHFLKTRINILNLDEVLKTWDDELNQLVIESLKNECRIEFQNHKLENTLLNRQQNLLLKGLHNKIGTHLIGQIKSETEQLRWYTMKYGVLALVSLVVMIVCGANISKWIESNTQSSKSKELVLKTVSKEGGVDPDNVNTVNLLDTNSPVVTDQEEVVQLLDNNK</sequence>
<evidence type="ECO:0000256" key="1">
    <source>
        <dbReference type="ARBA" id="ARBA00004173"/>
    </source>
</evidence>
<gene>
    <name evidence="9" type="ORF">SCODWIG_02549</name>
</gene>
<protein>
    <submittedName>
        <fullName evidence="9">Uncharacterized protein</fullName>
    </submittedName>
</protein>
<keyword evidence="6" id="KW-0496">Mitochondrion</keyword>
<dbReference type="EMBL" id="UFAJ01000453">
    <property type="protein sequence ID" value="SSD60788.1"/>
    <property type="molecule type" value="Genomic_DNA"/>
</dbReference>
<evidence type="ECO:0000256" key="6">
    <source>
        <dbReference type="ARBA" id="ARBA00023128"/>
    </source>
</evidence>
<evidence type="ECO:0000256" key="3">
    <source>
        <dbReference type="ARBA" id="ARBA00022692"/>
    </source>
</evidence>
<keyword evidence="3 8" id="KW-0812">Transmembrane</keyword>
<dbReference type="PANTHER" id="PTHR14360">
    <property type="entry name" value="PROTEIN FMP32, MITOCHONDRIAL"/>
    <property type="match status" value="1"/>
</dbReference>
<keyword evidence="10" id="KW-1185">Reference proteome</keyword>
<dbReference type="OrthoDB" id="5424147at2759"/>
<evidence type="ECO:0000256" key="8">
    <source>
        <dbReference type="SAM" id="Phobius"/>
    </source>
</evidence>
<dbReference type="GO" id="GO:0005739">
    <property type="term" value="C:mitochondrion"/>
    <property type="evidence" value="ECO:0007669"/>
    <property type="project" value="UniProtKB-SubCell"/>
</dbReference>
<evidence type="ECO:0000256" key="4">
    <source>
        <dbReference type="ARBA" id="ARBA00022989"/>
    </source>
</evidence>
<dbReference type="Proteomes" id="UP000262825">
    <property type="component" value="Unassembled WGS sequence"/>
</dbReference>
<keyword evidence="4 8" id="KW-1133">Transmembrane helix</keyword>
<proteinExistence type="predicted"/>
<dbReference type="Gene3D" id="1.20.5.340">
    <property type="match status" value="1"/>
</dbReference>
<dbReference type="PANTHER" id="PTHR14360:SF12">
    <property type="entry name" value="MOZ PROTEIN REPRESENTS A CHROMATIN-ASSOCIATED ACETYLTRANSFERASE"/>
    <property type="match status" value="1"/>
</dbReference>
<keyword evidence="7 8" id="KW-0472">Membrane</keyword>
<dbReference type="AlphaFoldDB" id="A0A376B7Y0"/>
<reference evidence="10" key="1">
    <citation type="submission" date="2018-06" db="EMBL/GenBank/DDBJ databases">
        <authorList>
            <person name="Guldener U."/>
        </authorList>
    </citation>
    <scope>NUCLEOTIDE SEQUENCE [LARGE SCALE GENOMIC DNA]</scope>
    <source>
        <strain evidence="10">UTAD17</strain>
    </source>
</reference>
<feature type="transmembrane region" description="Helical" evidence="8">
    <location>
        <begin position="274"/>
        <end position="296"/>
    </location>
</feature>
<evidence type="ECO:0000313" key="9">
    <source>
        <dbReference type="EMBL" id="SSD60788.1"/>
    </source>
</evidence>
<organism evidence="9 10">
    <name type="scientific">Saccharomycodes ludwigii</name>
    <dbReference type="NCBI Taxonomy" id="36035"/>
    <lineage>
        <taxon>Eukaryota</taxon>
        <taxon>Fungi</taxon>
        <taxon>Dikarya</taxon>
        <taxon>Ascomycota</taxon>
        <taxon>Saccharomycotina</taxon>
        <taxon>Saccharomycetes</taxon>
        <taxon>Saccharomycodales</taxon>
        <taxon>Saccharomycodaceae</taxon>
        <taxon>Saccharomycodes</taxon>
    </lineage>
</organism>
<comment type="subcellular location">
    <subcellularLocation>
        <location evidence="2">Membrane</location>
    </subcellularLocation>
    <subcellularLocation>
        <location evidence="1">Mitochondrion</location>
    </subcellularLocation>
</comment>
<keyword evidence="5" id="KW-0175">Coiled coil</keyword>
<dbReference type="Pfam" id="PF07798">
    <property type="entry name" value="CCDC90-like"/>
    <property type="match status" value="1"/>
</dbReference>
<evidence type="ECO:0000256" key="7">
    <source>
        <dbReference type="ARBA" id="ARBA00023136"/>
    </source>
</evidence>
<accession>A0A376B7Y0</accession>
<evidence type="ECO:0000313" key="10">
    <source>
        <dbReference type="Proteomes" id="UP000262825"/>
    </source>
</evidence>
<dbReference type="InterPro" id="IPR024461">
    <property type="entry name" value="CCDC90-like"/>
</dbReference>
<evidence type="ECO:0000256" key="5">
    <source>
        <dbReference type="ARBA" id="ARBA00023054"/>
    </source>
</evidence>
<dbReference type="GO" id="GO:0016020">
    <property type="term" value="C:membrane"/>
    <property type="evidence" value="ECO:0007669"/>
    <property type="project" value="UniProtKB-SubCell"/>
</dbReference>
<evidence type="ECO:0000256" key="2">
    <source>
        <dbReference type="ARBA" id="ARBA00004370"/>
    </source>
</evidence>